<dbReference type="InterPro" id="IPR011625">
    <property type="entry name" value="A2M_N_BRD"/>
</dbReference>
<proteinExistence type="inferred from homology"/>
<evidence type="ECO:0000259" key="11">
    <source>
        <dbReference type="SMART" id="SM01361"/>
    </source>
</evidence>
<comment type="caution">
    <text evidence="12">The sequence shown here is derived from an EMBL/GenBank/DDBJ whole genome shotgun (WGS) entry which is preliminary data.</text>
</comment>
<feature type="signal peptide" evidence="8">
    <location>
        <begin position="1"/>
        <end position="22"/>
    </location>
</feature>
<keyword evidence="6" id="KW-1015">Disulfide bond</keyword>
<dbReference type="FunFam" id="1.50.10.20:FF:000001">
    <property type="entry name" value="CD109 isoform 1"/>
    <property type="match status" value="1"/>
</dbReference>
<evidence type="ECO:0000256" key="6">
    <source>
        <dbReference type="ARBA" id="ARBA00023157"/>
    </source>
</evidence>
<evidence type="ECO:0000256" key="1">
    <source>
        <dbReference type="ARBA" id="ARBA00010952"/>
    </source>
</evidence>
<dbReference type="Gene3D" id="2.60.40.690">
    <property type="entry name" value="Alpha-macroglobulin, receptor-binding domain"/>
    <property type="match status" value="1"/>
</dbReference>
<feature type="domain" description="Alpha-macroglobulin receptor-binding" evidence="11">
    <location>
        <begin position="1102"/>
        <end position="1186"/>
    </location>
</feature>
<feature type="domain" description="Alpha-2-macroglobulin bait region" evidence="9">
    <location>
        <begin position="294"/>
        <end position="416"/>
    </location>
</feature>
<dbReference type="InterPro" id="IPR047565">
    <property type="entry name" value="Alpha-macroglob_thiol-ester_cl"/>
</dbReference>
<dbReference type="InterPro" id="IPR002890">
    <property type="entry name" value="MG2"/>
</dbReference>
<dbReference type="PANTHER" id="PTHR11412:SF136">
    <property type="entry name" value="CD109 ANTIGEN"/>
    <property type="match status" value="1"/>
</dbReference>
<dbReference type="SUPFAM" id="SSF49410">
    <property type="entry name" value="Alpha-macroglobulin receptor domain"/>
    <property type="match status" value="1"/>
</dbReference>
<dbReference type="InterPro" id="IPR008930">
    <property type="entry name" value="Terpenoid_cyclase/PrenylTrfase"/>
</dbReference>
<dbReference type="Pfam" id="PF00207">
    <property type="entry name" value="A2M"/>
    <property type="match status" value="1"/>
</dbReference>
<keyword evidence="13" id="KW-1185">Reference proteome</keyword>
<dbReference type="InterPro" id="IPR019742">
    <property type="entry name" value="MacrogloblnA2_CS"/>
</dbReference>
<keyword evidence="7" id="KW-0325">Glycoprotein</keyword>
<sequence>MDGIWTLVVGLGVVVFAAPGLTQDSNRTLFLISGPEVSHAGTPTLLAVTVFTGFSGKVTAELANGDTRVAQTEDFQGGLTRILTLPPIPGSVTQNSLLNLTVRGHRGDSLLFTSTTTLSFNPKNVSTFIQTDRSRYQPGDTVRVRVVSVQLDKRPYKGRVDISVQDPGGNVIDRWESTGNLGIVLQEVILSQTAPLGQWAITTTVNLRISRYDKKPLSSQDLMYSAVVEVTQRKSTTNTEPTTQMVPVPEDGNVHIKFKLQDQVEMLFIRVRFHSSEETLMVYNNYSSPSSSYIQISPINTLPAQIGSPLQIDVESTSEPPVLHFVVSSRGQVVAAGTKNSSSFSLTPTLSWSPEACITVYCILSDGEVTSDTVHLPLNHNYLSLNWSSDKAQPGEQVSLTVTALEPRTQVGIVVMGTHDDDSPEDDQDLKVKQECDIRMLTNANLYEENNSHGPKNGFAKGDVLLVETYWSHWMDASESLLWLDTNISDKTWTSEKITVPDGVNSLGAVALVMSDNLGLGFTPVPQKLTVSKDFSLSLNVPSYLIRGEEIVLEVNIINHLERDIEVIVLLAQGKAFEFVLGDRGDVSVVNAQKLTLGSHVSASALFPIRPVALGEMEISVDAVCAEASDSLVWRVLVKPEGVEQSFSESLFLELVPERHNNSRSISFSFPPDVVPGSQRAHVALVGDILALSFNNLDSLVQMPLGCGEQNMIHFAPSVYVLQYLDQSTLDDAKIRNKALGYMMGGYQTQLSYQRDDGSFSAFGASDTSGSTWLTAFVLRCFLQAQPYMRVDPSVLTRAMTWLLKHQGPQGEFTEVGRLIHTEMQGGLDNGSVALTAYVLIALLEDKTYAERYSSNVSLAQKYLENKVSSGVVSNYSLCLVTYALVLANSPMTKAVLSEIISRADNTDGVIMWISSAGLKSHDWQPHSAQIEMASYVLLALLRHGSLVEGISLLKWLSKQRNHLGGYGTTQDTVVALQALAYYAAFSGANAIDLRLNVSAPAPMFVSQFSINSTNYRISQIQEINADKDLHLNIYMEGRGFATFQMNVFYNVESAAFSQSLQHTSNDEAFSLNVDVTEERGYNHMVLSICMRLKESQVISHTGMAILDVGMLSGFRLSPGAATPTDLIRKVEILPEKVSLYLDSISKSEVCIGLPVIRHYKVAHVQDAVVQVYDYYEPTRKAATLCKLAQTDESIPGQRGLQRNKAQLRLRSVILLEGNHP</sequence>
<dbReference type="InterPro" id="IPR050473">
    <property type="entry name" value="A2M/Complement_sys"/>
</dbReference>
<evidence type="ECO:0000313" key="12">
    <source>
        <dbReference type="EMBL" id="GLD56204.1"/>
    </source>
</evidence>
<evidence type="ECO:0000256" key="5">
    <source>
        <dbReference type="ARBA" id="ARBA00022966"/>
    </source>
</evidence>
<evidence type="ECO:0000256" key="4">
    <source>
        <dbReference type="ARBA" id="ARBA00022900"/>
    </source>
</evidence>
<keyword evidence="2" id="KW-0646">Protease inhibitor</keyword>
<keyword evidence="4" id="KW-0722">Serine protease inhibitor</keyword>
<gene>
    <name evidence="12" type="ORF">AKAME5_000857600</name>
</gene>
<feature type="domain" description="Alpha-2-macroglobulin" evidence="10">
    <location>
        <begin position="480"/>
        <end position="571"/>
    </location>
</feature>
<dbReference type="Gene3D" id="2.60.40.10">
    <property type="entry name" value="Immunoglobulins"/>
    <property type="match status" value="1"/>
</dbReference>
<dbReference type="SMART" id="SM01359">
    <property type="entry name" value="A2M_N_2"/>
    <property type="match status" value="1"/>
</dbReference>
<dbReference type="InterPro" id="IPR009048">
    <property type="entry name" value="A-macroglobulin_rcpt-bd"/>
</dbReference>
<dbReference type="InterPro" id="IPR011626">
    <property type="entry name" value="Alpha-macroglobulin_TED"/>
</dbReference>
<evidence type="ECO:0000256" key="2">
    <source>
        <dbReference type="ARBA" id="ARBA00022690"/>
    </source>
</evidence>
<dbReference type="Pfam" id="PF07703">
    <property type="entry name" value="A2M_BRD"/>
    <property type="match status" value="1"/>
</dbReference>
<dbReference type="InterPro" id="IPR013783">
    <property type="entry name" value="Ig-like_fold"/>
</dbReference>
<protein>
    <submittedName>
        <fullName evidence="12">CD109 antigen-like protein</fullName>
    </submittedName>
</protein>
<keyword evidence="3 8" id="KW-0732">Signal</keyword>
<dbReference type="Pfam" id="PF07678">
    <property type="entry name" value="TED_complement"/>
    <property type="match status" value="1"/>
</dbReference>
<dbReference type="Gene3D" id="1.50.10.20">
    <property type="match status" value="1"/>
</dbReference>
<dbReference type="PANTHER" id="PTHR11412">
    <property type="entry name" value="MACROGLOBULIN / COMPLEMENT"/>
    <property type="match status" value="1"/>
</dbReference>
<evidence type="ECO:0000313" key="13">
    <source>
        <dbReference type="Proteomes" id="UP001279410"/>
    </source>
</evidence>
<accession>A0AAD3R3U3</accession>
<organism evidence="12 13">
    <name type="scientific">Lates japonicus</name>
    <name type="common">Japanese lates</name>
    <dbReference type="NCBI Taxonomy" id="270547"/>
    <lineage>
        <taxon>Eukaryota</taxon>
        <taxon>Metazoa</taxon>
        <taxon>Chordata</taxon>
        <taxon>Craniata</taxon>
        <taxon>Vertebrata</taxon>
        <taxon>Euteleostomi</taxon>
        <taxon>Actinopterygii</taxon>
        <taxon>Neopterygii</taxon>
        <taxon>Teleostei</taxon>
        <taxon>Neoteleostei</taxon>
        <taxon>Acanthomorphata</taxon>
        <taxon>Carangaria</taxon>
        <taxon>Carangaria incertae sedis</taxon>
        <taxon>Centropomidae</taxon>
        <taxon>Lates</taxon>
    </lineage>
</organism>
<dbReference type="Pfam" id="PF07677">
    <property type="entry name" value="A2M_recep"/>
    <property type="match status" value="1"/>
</dbReference>
<dbReference type="EMBL" id="BRZM01000024">
    <property type="protein sequence ID" value="GLD56204.1"/>
    <property type="molecule type" value="Genomic_DNA"/>
</dbReference>
<evidence type="ECO:0000259" key="9">
    <source>
        <dbReference type="SMART" id="SM01359"/>
    </source>
</evidence>
<comment type="similarity">
    <text evidence="1">Belongs to the protease inhibitor I39 (alpha-2-macroglobulin) family.</text>
</comment>
<dbReference type="SUPFAM" id="SSF48239">
    <property type="entry name" value="Terpenoid cyclases/Protein prenyltransferases"/>
    <property type="match status" value="1"/>
</dbReference>
<dbReference type="PROSITE" id="PS00477">
    <property type="entry name" value="ALPHA_2_MACROGLOBULIN"/>
    <property type="match status" value="1"/>
</dbReference>
<dbReference type="InterPro" id="IPR041813">
    <property type="entry name" value="A2M_TED"/>
</dbReference>
<dbReference type="InterPro" id="IPR036595">
    <property type="entry name" value="A-macroglobulin_rcpt-bd_sf"/>
</dbReference>
<feature type="chain" id="PRO_5042009524" evidence="8">
    <location>
        <begin position="23"/>
        <end position="1221"/>
    </location>
</feature>
<dbReference type="Gene3D" id="2.60.40.1930">
    <property type="match status" value="2"/>
</dbReference>
<evidence type="ECO:0000256" key="7">
    <source>
        <dbReference type="ARBA" id="ARBA00023180"/>
    </source>
</evidence>
<dbReference type="SMART" id="SM01360">
    <property type="entry name" value="A2M"/>
    <property type="match status" value="1"/>
</dbReference>
<dbReference type="CDD" id="cd02897">
    <property type="entry name" value="A2M_2"/>
    <property type="match status" value="1"/>
</dbReference>
<dbReference type="Proteomes" id="UP001279410">
    <property type="component" value="Unassembled WGS sequence"/>
</dbReference>
<dbReference type="SMART" id="SM01419">
    <property type="entry name" value="Thiol-ester_cl"/>
    <property type="match status" value="1"/>
</dbReference>
<dbReference type="Gene3D" id="2.60.120.1540">
    <property type="match status" value="1"/>
</dbReference>
<keyword evidence="5" id="KW-0882">Thioester bond</keyword>
<dbReference type="AlphaFoldDB" id="A0AAD3R3U3"/>
<dbReference type="SMART" id="SM01361">
    <property type="entry name" value="A2M_recep"/>
    <property type="match status" value="1"/>
</dbReference>
<reference evidence="12" key="1">
    <citation type="submission" date="2022-08" db="EMBL/GenBank/DDBJ databases">
        <title>Genome sequencing of akame (Lates japonicus).</title>
        <authorList>
            <person name="Hashiguchi Y."/>
            <person name="Takahashi H."/>
        </authorList>
    </citation>
    <scope>NUCLEOTIDE SEQUENCE</scope>
    <source>
        <strain evidence="12">Kochi</strain>
    </source>
</reference>
<evidence type="ECO:0000256" key="8">
    <source>
        <dbReference type="SAM" id="SignalP"/>
    </source>
</evidence>
<dbReference type="GO" id="GO:0004867">
    <property type="term" value="F:serine-type endopeptidase inhibitor activity"/>
    <property type="evidence" value="ECO:0007669"/>
    <property type="project" value="UniProtKB-KW"/>
</dbReference>
<dbReference type="InterPro" id="IPR001599">
    <property type="entry name" value="Macroglobln_a2"/>
</dbReference>
<evidence type="ECO:0000259" key="10">
    <source>
        <dbReference type="SMART" id="SM01360"/>
    </source>
</evidence>
<name>A0AAD3R3U3_LATJO</name>
<evidence type="ECO:0000256" key="3">
    <source>
        <dbReference type="ARBA" id="ARBA00022729"/>
    </source>
</evidence>
<dbReference type="Pfam" id="PF01835">
    <property type="entry name" value="MG2"/>
    <property type="match status" value="1"/>
</dbReference>
<dbReference type="GO" id="GO:0005615">
    <property type="term" value="C:extracellular space"/>
    <property type="evidence" value="ECO:0007669"/>
    <property type="project" value="InterPro"/>
</dbReference>